<comment type="subcellular location">
    <subcellularLocation>
        <location evidence="1 10">Cell outer membrane</location>
        <topology evidence="1 10">Multi-pass membrane protein</topology>
    </subcellularLocation>
</comment>
<evidence type="ECO:0000256" key="6">
    <source>
        <dbReference type="ARBA" id="ARBA00023077"/>
    </source>
</evidence>
<keyword evidence="2 10" id="KW-0813">Transport</keyword>
<dbReference type="AlphaFoldDB" id="A0AAW8VBP7"/>
<dbReference type="PANTHER" id="PTHR30069">
    <property type="entry name" value="TONB-DEPENDENT OUTER MEMBRANE RECEPTOR"/>
    <property type="match status" value="1"/>
</dbReference>
<evidence type="ECO:0000256" key="11">
    <source>
        <dbReference type="RuleBase" id="RU003357"/>
    </source>
</evidence>
<feature type="domain" description="TonB-dependent receptor-like beta-barrel" evidence="13">
    <location>
        <begin position="446"/>
        <end position="917"/>
    </location>
</feature>
<dbReference type="InterPro" id="IPR036942">
    <property type="entry name" value="Beta-barrel_TonB_sf"/>
</dbReference>
<sequence>MKQYIQNNKRRRSDSTLSFKMMMFAFLCLLIALPVSAQLRTVTGTVVDGTGEAVIGANIRVEGDRTRGTITDIDGNFKIEAAPKEKLIISFIGYKDAVVVASTNKLNITLKDDNEMLEEVVVVGYGTQKKATLTGAVSAVNSKEIAVTKNENVVNMLSGKIPGVRISQRSSQPGEFDNAIDIRGMGEPLIVVDGIPRDKDYFSRMDANEIESVSVLKDASAAIYGVRAANGVILVTTKRGETADGKFDITFSANYGWQQFLYVPETADAVTHMLLINEKTYNTTQTQNFFLRQAPTYSYDRIFEYSRNGRKGTNWTKELFNDNVPQQQYNVSVNGGSEKVKYFFNLGYLKQEGAYKFNSLNYDRWNFRSNVDAKITNRLKASVQLSGYMDEKNQPFTDIWSVYKKAWTYRPTSDAYIDGDHSLPAYDSEMLEPENPVAAINSSLSGFRREKRNNFNGSLALTYDIPGVKGLQAKAFYSYDYYTTNNTYYNRAYKLYSKNADGTMTTYDRHADAYLKRQTDPSYGTVMQLSLNYDKKFGDHNINVLALFEEQYNQWENFYAQRSMLLDGEYLLYGENEGQIGKMDGAGDKTRRAFVGRMNYDYKGRYMVDFSLRYDGSSSFPRDSRWGLFPAVSVGWRASEETFIKNLVPFMSNLKIRASYGRMGDDGGASTYPQTAIAYQLDTDGKIGYIYNGTFITGVSATAIPNPNLTWYTSDTYNAGIDFDLWNGKLSGTLEVYKRKRKGLLATSSAVIPGTVGASLPQENLESDQTYGWEISLGHRNNIAGVSYWVNGQISATKNRWDYHLDGQAGNSMENWYRNDVSGRNKDIWFTYEEGGRFTNYDQIRYHNTTGANFGQSTLPGDYWYKDWNGDGVVNDNDRHPMATYNLPVFNYGITMGAEWKGIDLSMNWQGAAGVYNSYDEVFTEVGPFNGGAVLDIYTDRWHTVNATDDPWNPNTQWVSGLYPATGHSFSTGSTGIKNTSYIRLKTLELGYTLPKTWLVKAGIKNLRIYVNAYNLLTFTGLDNIDPERPGRQGGANNNRDEGILFYNYPVNRTFNIGATLKF</sequence>
<protein>
    <submittedName>
        <fullName evidence="15">TonB-dependent receptor</fullName>
    </submittedName>
</protein>
<evidence type="ECO:0000256" key="2">
    <source>
        <dbReference type="ARBA" id="ARBA00022448"/>
    </source>
</evidence>
<dbReference type="PROSITE" id="PS52016">
    <property type="entry name" value="TONB_DEPENDENT_REC_3"/>
    <property type="match status" value="1"/>
</dbReference>
<dbReference type="InterPro" id="IPR037066">
    <property type="entry name" value="Plug_dom_sf"/>
</dbReference>
<dbReference type="RefSeq" id="WP_195510836.1">
    <property type="nucleotide sequence ID" value="NZ_JADMQL010000016.1"/>
</dbReference>
<dbReference type="InterPro" id="IPR012910">
    <property type="entry name" value="Plug_dom"/>
</dbReference>
<gene>
    <name evidence="15" type="ORF">RO785_01685</name>
</gene>
<feature type="signal peptide" evidence="12">
    <location>
        <begin position="1"/>
        <end position="37"/>
    </location>
</feature>
<evidence type="ECO:0000256" key="4">
    <source>
        <dbReference type="ARBA" id="ARBA00022692"/>
    </source>
</evidence>
<dbReference type="Pfam" id="PF07715">
    <property type="entry name" value="Plug"/>
    <property type="match status" value="1"/>
</dbReference>
<dbReference type="Pfam" id="PF00593">
    <property type="entry name" value="TonB_dep_Rec_b-barrel"/>
    <property type="match status" value="1"/>
</dbReference>
<evidence type="ECO:0000256" key="7">
    <source>
        <dbReference type="ARBA" id="ARBA00023136"/>
    </source>
</evidence>
<evidence type="ECO:0000256" key="5">
    <source>
        <dbReference type="ARBA" id="ARBA00022729"/>
    </source>
</evidence>
<accession>A0AAW8VBP7</accession>
<dbReference type="GO" id="GO:0044718">
    <property type="term" value="P:siderophore transmembrane transport"/>
    <property type="evidence" value="ECO:0007669"/>
    <property type="project" value="TreeGrafter"/>
</dbReference>
<comment type="similarity">
    <text evidence="10 11">Belongs to the TonB-dependent receptor family.</text>
</comment>
<evidence type="ECO:0000256" key="8">
    <source>
        <dbReference type="ARBA" id="ARBA00023170"/>
    </source>
</evidence>
<feature type="chain" id="PRO_5043544196" evidence="12">
    <location>
        <begin position="38"/>
        <end position="1063"/>
    </location>
</feature>
<evidence type="ECO:0000256" key="12">
    <source>
        <dbReference type="SAM" id="SignalP"/>
    </source>
</evidence>
<proteinExistence type="inferred from homology"/>
<comment type="caution">
    <text evidence="15">The sequence shown here is derived from an EMBL/GenBank/DDBJ whole genome shotgun (WGS) entry which is preliminary data.</text>
</comment>
<dbReference type="InterPro" id="IPR000531">
    <property type="entry name" value="Beta-barrel_TonB"/>
</dbReference>
<name>A0AAW8VBP7_9BACE</name>
<keyword evidence="7 10" id="KW-0472">Membrane</keyword>
<dbReference type="PANTHER" id="PTHR30069:SF29">
    <property type="entry name" value="HEMOGLOBIN AND HEMOGLOBIN-HAPTOGLOBIN-BINDING PROTEIN 1-RELATED"/>
    <property type="match status" value="1"/>
</dbReference>
<evidence type="ECO:0000313" key="15">
    <source>
        <dbReference type="EMBL" id="MDT4509689.1"/>
    </source>
</evidence>
<reference evidence="15" key="1">
    <citation type="submission" date="2023-08" db="EMBL/GenBank/DDBJ databases">
        <title>Reintroducing virulent viruses to syntetic microbiomes.</title>
        <authorList>
            <person name="Wilde J."/>
            <person name="Boyes R."/>
            <person name="Robinson A.V."/>
            <person name="Daisley B.A."/>
            <person name="Allen-Vercoe E."/>
        </authorList>
    </citation>
    <scope>NUCLEOTIDE SEQUENCE</scope>
    <source>
        <strain evidence="15">225I_12FAA</strain>
    </source>
</reference>
<dbReference type="InterPro" id="IPR008969">
    <property type="entry name" value="CarboxyPept-like_regulatory"/>
</dbReference>
<evidence type="ECO:0000259" key="14">
    <source>
        <dbReference type="Pfam" id="PF07715"/>
    </source>
</evidence>
<dbReference type="InterPro" id="IPR023996">
    <property type="entry name" value="TonB-dep_OMP_SusC/RagA"/>
</dbReference>
<keyword evidence="3 10" id="KW-1134">Transmembrane beta strand</keyword>
<keyword evidence="4 10" id="KW-0812">Transmembrane</keyword>
<dbReference type="GO" id="GO:0009279">
    <property type="term" value="C:cell outer membrane"/>
    <property type="evidence" value="ECO:0007669"/>
    <property type="project" value="UniProtKB-SubCell"/>
</dbReference>
<evidence type="ECO:0000313" key="16">
    <source>
        <dbReference type="Proteomes" id="UP001266995"/>
    </source>
</evidence>
<evidence type="ECO:0000256" key="10">
    <source>
        <dbReference type="PROSITE-ProRule" id="PRU01360"/>
    </source>
</evidence>
<dbReference type="Proteomes" id="UP001266995">
    <property type="component" value="Unassembled WGS sequence"/>
</dbReference>
<dbReference type="Gene3D" id="2.40.170.20">
    <property type="entry name" value="TonB-dependent receptor, beta-barrel domain"/>
    <property type="match status" value="1"/>
</dbReference>
<dbReference type="NCBIfam" id="TIGR04056">
    <property type="entry name" value="OMP_RagA_SusC"/>
    <property type="match status" value="1"/>
</dbReference>
<dbReference type="InterPro" id="IPR023997">
    <property type="entry name" value="TonB-dep_OMP_SusC/RagA_CS"/>
</dbReference>
<dbReference type="SUPFAM" id="SSF56935">
    <property type="entry name" value="Porins"/>
    <property type="match status" value="1"/>
</dbReference>
<organism evidence="15 16">
    <name type="scientific">Bacteroides cellulosilyticus</name>
    <dbReference type="NCBI Taxonomy" id="246787"/>
    <lineage>
        <taxon>Bacteria</taxon>
        <taxon>Pseudomonadati</taxon>
        <taxon>Bacteroidota</taxon>
        <taxon>Bacteroidia</taxon>
        <taxon>Bacteroidales</taxon>
        <taxon>Bacteroidaceae</taxon>
        <taxon>Bacteroides</taxon>
    </lineage>
</organism>
<dbReference type="Pfam" id="PF13715">
    <property type="entry name" value="CarbopepD_reg_2"/>
    <property type="match status" value="1"/>
</dbReference>
<dbReference type="InterPro" id="IPR039426">
    <property type="entry name" value="TonB-dep_rcpt-like"/>
</dbReference>
<keyword evidence="5 12" id="KW-0732">Signal</keyword>
<evidence type="ECO:0000259" key="13">
    <source>
        <dbReference type="Pfam" id="PF00593"/>
    </source>
</evidence>
<dbReference type="GO" id="GO:0015344">
    <property type="term" value="F:siderophore uptake transmembrane transporter activity"/>
    <property type="evidence" value="ECO:0007669"/>
    <property type="project" value="TreeGrafter"/>
</dbReference>
<evidence type="ECO:0000256" key="1">
    <source>
        <dbReference type="ARBA" id="ARBA00004571"/>
    </source>
</evidence>
<evidence type="ECO:0000256" key="9">
    <source>
        <dbReference type="ARBA" id="ARBA00023237"/>
    </source>
</evidence>
<keyword evidence="9 10" id="KW-0998">Cell outer membrane</keyword>
<dbReference type="EMBL" id="JAVSNH010000001">
    <property type="protein sequence ID" value="MDT4509689.1"/>
    <property type="molecule type" value="Genomic_DNA"/>
</dbReference>
<keyword evidence="6 11" id="KW-0798">TonB box</keyword>
<feature type="domain" description="TonB-dependent receptor plug" evidence="14">
    <location>
        <begin position="130"/>
        <end position="232"/>
    </location>
</feature>
<evidence type="ECO:0000256" key="3">
    <source>
        <dbReference type="ARBA" id="ARBA00022452"/>
    </source>
</evidence>
<dbReference type="SUPFAM" id="SSF49464">
    <property type="entry name" value="Carboxypeptidase regulatory domain-like"/>
    <property type="match status" value="1"/>
</dbReference>
<dbReference type="Gene3D" id="2.170.130.10">
    <property type="entry name" value="TonB-dependent receptor, plug domain"/>
    <property type="match status" value="1"/>
</dbReference>
<dbReference type="NCBIfam" id="TIGR04057">
    <property type="entry name" value="SusC_RagA_signa"/>
    <property type="match status" value="1"/>
</dbReference>
<dbReference type="Gene3D" id="2.60.40.1120">
    <property type="entry name" value="Carboxypeptidase-like, regulatory domain"/>
    <property type="match status" value="1"/>
</dbReference>
<keyword evidence="8 15" id="KW-0675">Receptor</keyword>